<dbReference type="EMBL" id="VSSQ01022770">
    <property type="protein sequence ID" value="MPM69287.1"/>
    <property type="molecule type" value="Genomic_DNA"/>
</dbReference>
<proteinExistence type="predicted"/>
<comment type="caution">
    <text evidence="1">The sequence shown here is derived from an EMBL/GenBank/DDBJ whole genome shotgun (WGS) entry which is preliminary data.</text>
</comment>
<reference evidence="1" key="1">
    <citation type="submission" date="2019-08" db="EMBL/GenBank/DDBJ databases">
        <authorList>
            <person name="Kucharzyk K."/>
            <person name="Murdoch R.W."/>
            <person name="Higgins S."/>
            <person name="Loffler F."/>
        </authorList>
    </citation>
    <scope>NUCLEOTIDE SEQUENCE</scope>
</reference>
<sequence>MSTLIADNDGQVRGKFHIPANVPAGAKAVTFQGRAGTRGDAVFVGQGTLNVTTSQSVTTVNFFYVNYDPLAQTFTLAAPAQLAGIDLWFAAKSTQVRVQLRETVNGYPGRTVLAETILEPKDIVVSGSHTRVLFDAPVSLSAGVEYAFAVLCDDAVTELAMAEMGKFDARAQQWVSSQPYTVGVMFTSSNASAWTAHQDRDLAFRLLRAVYTESTKDVDMGSVALSGATDVVLMALAESPAADARIDYTLALPDTSSVTVAAEQPVHFSAPVTGNIGVKARLSGTSNASPILYPGTQVLAGEVLTTADYVGRSISAAGATRAVLIMDVLAPSGSSVVPKIKKDSADWEAMQLEGQSPTDDGYYEVRYAVPLENISTAKLKIELSGTVVARPMVRGLRFMALR</sequence>
<organism evidence="1">
    <name type="scientific">bioreactor metagenome</name>
    <dbReference type="NCBI Taxonomy" id="1076179"/>
    <lineage>
        <taxon>unclassified sequences</taxon>
        <taxon>metagenomes</taxon>
        <taxon>ecological metagenomes</taxon>
    </lineage>
</organism>
<evidence type="ECO:0000313" key="1">
    <source>
        <dbReference type="EMBL" id="MPM69287.1"/>
    </source>
</evidence>
<dbReference type="AlphaFoldDB" id="A0A645BVR5"/>
<name>A0A645BVR5_9ZZZZ</name>
<accession>A0A645BVR5</accession>
<gene>
    <name evidence="1" type="ORF">SDC9_116231</name>
</gene>
<protein>
    <submittedName>
        <fullName evidence="1">Uncharacterized protein</fullName>
    </submittedName>
</protein>